<keyword evidence="2" id="KW-1185">Reference proteome</keyword>
<name>A0A8H7UYK1_9FUNG</name>
<gene>
    <name evidence="1" type="ORF">INT46_005465</name>
</gene>
<dbReference type="Proteomes" id="UP000650833">
    <property type="component" value="Unassembled WGS sequence"/>
</dbReference>
<proteinExistence type="predicted"/>
<evidence type="ECO:0000313" key="2">
    <source>
        <dbReference type="Proteomes" id="UP000650833"/>
    </source>
</evidence>
<organism evidence="1 2">
    <name type="scientific">Mucor plumbeus</name>
    <dbReference type="NCBI Taxonomy" id="97098"/>
    <lineage>
        <taxon>Eukaryota</taxon>
        <taxon>Fungi</taxon>
        <taxon>Fungi incertae sedis</taxon>
        <taxon>Mucoromycota</taxon>
        <taxon>Mucoromycotina</taxon>
        <taxon>Mucoromycetes</taxon>
        <taxon>Mucorales</taxon>
        <taxon>Mucorineae</taxon>
        <taxon>Mucoraceae</taxon>
        <taxon>Mucor</taxon>
    </lineage>
</organism>
<dbReference type="OrthoDB" id="2393881at2759"/>
<dbReference type="AlphaFoldDB" id="A0A8H7UYK1"/>
<sequence>MPYKFDIEVQPHHMLWYNDDYEFPSKNSKLKIVYTNEYKQNQENINMNKLQEEILKLDLEDTEYMEIDDDTNDESQVEDLEISKKRKHKKVSVVIEQMN</sequence>
<reference evidence="1" key="1">
    <citation type="submission" date="2020-12" db="EMBL/GenBank/DDBJ databases">
        <title>Metabolic potential, ecology and presence of endohyphal bacteria is reflected in genomic diversity of Mucoromycotina.</title>
        <authorList>
            <person name="Muszewska A."/>
            <person name="Okrasinska A."/>
            <person name="Steczkiewicz K."/>
            <person name="Drgas O."/>
            <person name="Orlowska M."/>
            <person name="Perlinska-Lenart U."/>
            <person name="Aleksandrzak-Piekarczyk T."/>
            <person name="Szatraj K."/>
            <person name="Zielenkiewicz U."/>
            <person name="Pilsyk S."/>
            <person name="Malc E."/>
            <person name="Mieczkowski P."/>
            <person name="Kruszewska J.S."/>
            <person name="Biernat P."/>
            <person name="Pawlowska J."/>
        </authorList>
    </citation>
    <scope>NUCLEOTIDE SEQUENCE</scope>
    <source>
        <strain evidence="1">CBS 226.32</strain>
    </source>
</reference>
<evidence type="ECO:0000313" key="1">
    <source>
        <dbReference type="EMBL" id="KAG2196838.1"/>
    </source>
</evidence>
<comment type="caution">
    <text evidence="1">The sequence shown here is derived from an EMBL/GenBank/DDBJ whole genome shotgun (WGS) entry which is preliminary data.</text>
</comment>
<accession>A0A8H7UYK1</accession>
<protein>
    <submittedName>
        <fullName evidence="1">Uncharacterized protein</fullName>
    </submittedName>
</protein>
<dbReference type="EMBL" id="JAEPRC010000457">
    <property type="protein sequence ID" value="KAG2196838.1"/>
    <property type="molecule type" value="Genomic_DNA"/>
</dbReference>